<protein>
    <recommendedName>
        <fullName evidence="2">Partial AB-hydrolase lipase domain-containing protein</fullName>
    </recommendedName>
</protein>
<dbReference type="Gene3D" id="3.40.50.1820">
    <property type="entry name" value="alpha/beta hydrolase"/>
    <property type="match status" value="2"/>
</dbReference>
<feature type="domain" description="Partial AB-hydrolase lipase" evidence="2">
    <location>
        <begin position="50"/>
        <end position="107"/>
    </location>
</feature>
<dbReference type="Pfam" id="PF04083">
    <property type="entry name" value="Abhydro_lipase"/>
    <property type="match status" value="1"/>
</dbReference>
<dbReference type="SUPFAM" id="SSF53474">
    <property type="entry name" value="alpha/beta-Hydrolases"/>
    <property type="match status" value="1"/>
</dbReference>
<dbReference type="EMBL" id="CALOZG010000004">
    <property type="protein sequence ID" value="CAH4023649.1"/>
    <property type="molecule type" value="Genomic_DNA"/>
</dbReference>
<keyword evidence="1" id="KW-1133">Transmembrane helix</keyword>
<organism evidence="3 4">
    <name type="scientific">Pieris brassicae</name>
    <name type="common">White butterfly</name>
    <name type="synonym">Large white butterfly</name>
    <dbReference type="NCBI Taxonomy" id="7116"/>
    <lineage>
        <taxon>Eukaryota</taxon>
        <taxon>Metazoa</taxon>
        <taxon>Ecdysozoa</taxon>
        <taxon>Arthropoda</taxon>
        <taxon>Hexapoda</taxon>
        <taxon>Insecta</taxon>
        <taxon>Pterygota</taxon>
        <taxon>Neoptera</taxon>
        <taxon>Endopterygota</taxon>
        <taxon>Lepidoptera</taxon>
        <taxon>Glossata</taxon>
        <taxon>Ditrysia</taxon>
        <taxon>Papilionoidea</taxon>
        <taxon>Pieridae</taxon>
        <taxon>Pierinae</taxon>
        <taxon>Pieris</taxon>
    </lineage>
</organism>
<dbReference type="GO" id="GO:0006629">
    <property type="term" value="P:lipid metabolic process"/>
    <property type="evidence" value="ECO:0007669"/>
    <property type="project" value="InterPro"/>
</dbReference>
<feature type="transmembrane region" description="Helical" evidence="1">
    <location>
        <begin position="7"/>
        <end position="26"/>
    </location>
</feature>
<accession>A0A9P0TGQ0</accession>
<dbReference type="AlphaFoldDB" id="A0A9P0TGQ0"/>
<evidence type="ECO:0000313" key="3">
    <source>
        <dbReference type="EMBL" id="CAH4023649.1"/>
    </source>
</evidence>
<reference evidence="3" key="1">
    <citation type="submission" date="2022-05" db="EMBL/GenBank/DDBJ databases">
        <authorList>
            <person name="Okamura Y."/>
        </authorList>
    </citation>
    <scope>NUCLEOTIDE SEQUENCE</scope>
</reference>
<comment type="caution">
    <text evidence="3">The sequence shown here is derived from an EMBL/GenBank/DDBJ whole genome shotgun (WGS) entry which is preliminary data.</text>
</comment>
<evidence type="ECO:0000313" key="4">
    <source>
        <dbReference type="Proteomes" id="UP001152562"/>
    </source>
</evidence>
<sequence length="367" mass="40569">MASKVKLTFNVLFISAAVILGNVIRFKLLPINNETKLSLGYPRDSLLNFTELASEYGYATEEHTVVTEDEYLLTVFRIVRGRNCKGKIKSPPVILMHGLLQSSDAWLDAGPSAGLAYLLADACYDLWVGNQRAPAARQTYTKSVIYRLATTSIAAMEGVIRGAGIQEIFGKGQMSQEALGFICQMSAIAEPVCGTAEQLFDSFHPGSITNRTLRVLFGHFPAGTSVHNMARYGQSMSSDKFQKFDYGRDVNLVKYGSEMPTEYKLNQMTAPIVIIYGRNDNLVDPKDIAWLVKQLPNVSKVIEVTDPLWNHFDVTYSQYTIPGMRLYKKKLSLANGEIPERGLDVLEALALEVAGKAAGEGYSIDKK</sequence>
<name>A0A9P0TGQ0_PIEBR</name>
<keyword evidence="1" id="KW-0472">Membrane</keyword>
<dbReference type="InterPro" id="IPR029058">
    <property type="entry name" value="AB_hydrolase_fold"/>
</dbReference>
<evidence type="ECO:0000259" key="2">
    <source>
        <dbReference type="Pfam" id="PF04083"/>
    </source>
</evidence>
<dbReference type="PANTHER" id="PTHR11005">
    <property type="entry name" value="LYSOSOMAL ACID LIPASE-RELATED"/>
    <property type="match status" value="1"/>
</dbReference>
<proteinExistence type="predicted"/>
<dbReference type="InterPro" id="IPR006693">
    <property type="entry name" value="AB_hydrolase_lipase"/>
</dbReference>
<evidence type="ECO:0000256" key="1">
    <source>
        <dbReference type="SAM" id="Phobius"/>
    </source>
</evidence>
<keyword evidence="4" id="KW-1185">Reference proteome</keyword>
<keyword evidence="1" id="KW-0812">Transmembrane</keyword>
<gene>
    <name evidence="3" type="ORF">PIBRA_LOCUS4275</name>
</gene>
<dbReference type="Proteomes" id="UP001152562">
    <property type="component" value="Unassembled WGS sequence"/>
</dbReference>